<reference evidence="2" key="1">
    <citation type="submission" date="2018-02" db="EMBL/GenBank/DDBJ databases">
        <title>Rhizophora mucronata_Transcriptome.</title>
        <authorList>
            <person name="Meera S.P."/>
            <person name="Sreeshan A."/>
            <person name="Augustine A."/>
        </authorList>
    </citation>
    <scope>NUCLEOTIDE SEQUENCE</scope>
    <source>
        <tissue evidence="2">Leaf</tissue>
    </source>
</reference>
<feature type="region of interest" description="Disordered" evidence="1">
    <location>
        <begin position="1"/>
        <end position="20"/>
    </location>
</feature>
<proteinExistence type="predicted"/>
<dbReference type="EMBL" id="GGEC01057397">
    <property type="protein sequence ID" value="MBX37881.1"/>
    <property type="molecule type" value="Transcribed_RNA"/>
</dbReference>
<feature type="compositionally biased region" description="Basic residues" evidence="1">
    <location>
        <begin position="10"/>
        <end position="20"/>
    </location>
</feature>
<evidence type="ECO:0000256" key="1">
    <source>
        <dbReference type="SAM" id="MobiDB-lite"/>
    </source>
</evidence>
<name>A0A2P2N5V1_RHIMU</name>
<dbReference type="AlphaFoldDB" id="A0A2P2N5V1"/>
<organism evidence="2">
    <name type="scientific">Rhizophora mucronata</name>
    <name type="common">Asiatic mangrove</name>
    <dbReference type="NCBI Taxonomy" id="61149"/>
    <lineage>
        <taxon>Eukaryota</taxon>
        <taxon>Viridiplantae</taxon>
        <taxon>Streptophyta</taxon>
        <taxon>Embryophyta</taxon>
        <taxon>Tracheophyta</taxon>
        <taxon>Spermatophyta</taxon>
        <taxon>Magnoliopsida</taxon>
        <taxon>eudicotyledons</taxon>
        <taxon>Gunneridae</taxon>
        <taxon>Pentapetalae</taxon>
        <taxon>rosids</taxon>
        <taxon>fabids</taxon>
        <taxon>Malpighiales</taxon>
        <taxon>Rhizophoraceae</taxon>
        <taxon>Rhizophora</taxon>
    </lineage>
</organism>
<protein>
    <submittedName>
        <fullName evidence="2">Uncharacterized protein</fullName>
    </submittedName>
</protein>
<evidence type="ECO:0000313" key="2">
    <source>
        <dbReference type="EMBL" id="MBX37881.1"/>
    </source>
</evidence>
<sequence length="20" mass="2498">MSFQLPYKFRTSHSRQKLDQ</sequence>
<accession>A0A2P2N5V1</accession>